<dbReference type="RefSeq" id="WP_109249417.1">
    <property type="nucleotide sequence ID" value="NZ_QCXQ01000001.1"/>
</dbReference>
<accession>A0A2V1N0G4</accession>
<organism evidence="1 2">
    <name type="scientific">Levilactobacillus bambusae</name>
    <dbReference type="NCBI Taxonomy" id="2024736"/>
    <lineage>
        <taxon>Bacteria</taxon>
        <taxon>Bacillati</taxon>
        <taxon>Bacillota</taxon>
        <taxon>Bacilli</taxon>
        <taxon>Lactobacillales</taxon>
        <taxon>Lactobacillaceae</taxon>
        <taxon>Levilactobacillus</taxon>
    </lineage>
</organism>
<evidence type="ECO:0000313" key="2">
    <source>
        <dbReference type="Proteomes" id="UP000245080"/>
    </source>
</evidence>
<protein>
    <submittedName>
        <fullName evidence="1">Uncharacterized protein</fullName>
    </submittedName>
</protein>
<comment type="caution">
    <text evidence="1">The sequence shown here is derived from an EMBL/GenBank/DDBJ whole genome shotgun (WGS) entry which is preliminary data.</text>
</comment>
<dbReference type="Proteomes" id="UP000245080">
    <property type="component" value="Unassembled WGS sequence"/>
</dbReference>
<evidence type="ECO:0000313" key="1">
    <source>
        <dbReference type="EMBL" id="PWG00704.1"/>
    </source>
</evidence>
<reference evidence="1 2" key="1">
    <citation type="journal article" date="2018" name="Int. J. Syst. Evol. Microbiol.">
        <title>Lactobacillus bambusae sp. nov., isolated from a traditional fermented Ma-bamboo shoots of Taiwan.</title>
        <authorList>
            <person name="Wang L.-T."/>
        </authorList>
    </citation>
    <scope>NUCLEOTIDE SEQUENCE [LARGE SCALE GENOMIC DNA]</scope>
    <source>
        <strain evidence="1 2">BS-W1</strain>
    </source>
</reference>
<keyword evidence="2" id="KW-1185">Reference proteome</keyword>
<name>A0A2V1N0G4_9LACO</name>
<dbReference type="EMBL" id="QCXQ01000001">
    <property type="protein sequence ID" value="PWG00704.1"/>
    <property type="molecule type" value="Genomic_DNA"/>
</dbReference>
<proteinExistence type="predicted"/>
<sequence>MSEWKKFFNTNHVIENTRWLIEIGAITIDRLAESTGVDPNVLHQIVTTSITENELSEQEIRFLNIFYYQKMEDFFHHTYCYHHQITPNELVPEQVEPTLRLAMNRFYIR</sequence>
<dbReference type="AlphaFoldDB" id="A0A2V1N0G4"/>
<gene>
    <name evidence="1" type="ORF">DCM90_00580</name>
</gene>